<evidence type="ECO:0000313" key="2">
    <source>
        <dbReference type="EMBL" id="ACE86011.1"/>
    </source>
</evidence>
<proteinExistence type="predicted"/>
<accession>B3PFE9</accession>
<keyword evidence="3" id="KW-1185">Reference proteome</keyword>
<dbReference type="EMBL" id="CP000934">
    <property type="protein sequence ID" value="ACE86011.1"/>
    <property type="molecule type" value="Genomic_DNA"/>
</dbReference>
<keyword evidence="1" id="KW-0472">Membrane</keyword>
<evidence type="ECO:0000256" key="1">
    <source>
        <dbReference type="SAM" id="Phobius"/>
    </source>
</evidence>
<dbReference type="KEGG" id="cja:CJA_0065"/>
<dbReference type="Proteomes" id="UP000001036">
    <property type="component" value="Chromosome"/>
</dbReference>
<reference evidence="2 3" key="1">
    <citation type="journal article" date="2008" name="J. Bacteriol.">
        <title>Insights into plant cell wall degradation from the genome sequence of the soil bacterium Cellvibrio japonicus.</title>
        <authorList>
            <person name="Deboy R.T."/>
            <person name="Mongodin E.F."/>
            <person name="Fouts D.E."/>
            <person name="Tailford L.E."/>
            <person name="Khouri H."/>
            <person name="Emerson J.B."/>
            <person name="Mohamoud Y."/>
            <person name="Watkins K."/>
            <person name="Henrissat B."/>
            <person name="Gilbert H.J."/>
            <person name="Nelson K.E."/>
        </authorList>
    </citation>
    <scope>NUCLEOTIDE SEQUENCE [LARGE SCALE GENOMIC DNA]</scope>
    <source>
        <strain evidence="2 3">Ueda107</strain>
    </source>
</reference>
<dbReference type="HOGENOM" id="CLU_2421584_0_0_6"/>
<gene>
    <name evidence="2" type="ordered locus">CJA_0065</name>
</gene>
<keyword evidence="1" id="KW-1133">Transmembrane helix</keyword>
<dbReference type="STRING" id="498211.CJA_0065"/>
<keyword evidence="1" id="KW-0812">Transmembrane</keyword>
<evidence type="ECO:0000313" key="3">
    <source>
        <dbReference type="Proteomes" id="UP000001036"/>
    </source>
</evidence>
<organism evidence="2 3">
    <name type="scientific">Cellvibrio japonicus (strain Ueda107)</name>
    <name type="common">Pseudomonas fluorescens subsp. cellulosa</name>
    <dbReference type="NCBI Taxonomy" id="498211"/>
    <lineage>
        <taxon>Bacteria</taxon>
        <taxon>Pseudomonadati</taxon>
        <taxon>Pseudomonadota</taxon>
        <taxon>Gammaproteobacteria</taxon>
        <taxon>Cellvibrionales</taxon>
        <taxon>Cellvibrionaceae</taxon>
        <taxon>Cellvibrio</taxon>
    </lineage>
</organism>
<protein>
    <submittedName>
        <fullName evidence="2">Uncharacterized protein</fullName>
    </submittedName>
</protein>
<name>B3PFE9_CELJU</name>
<dbReference type="AlphaFoldDB" id="B3PFE9"/>
<feature type="transmembrane region" description="Helical" evidence="1">
    <location>
        <begin position="51"/>
        <end position="81"/>
    </location>
</feature>
<sequence length="91" mass="9746">MPDHLSPWSKQLCVVCSTSNPAQNCLMHIKPEAPQLAHSDPEAARHNSGEFIMLVSGIVATASLVGILAALFVASLVLVVVDNRFDANRSH</sequence>